<proteinExistence type="predicted"/>
<feature type="repeat" description="TPR" evidence="1">
    <location>
        <begin position="186"/>
        <end position="219"/>
    </location>
</feature>
<dbReference type="Proteomes" id="UP001526143">
    <property type="component" value="Unassembled WGS sequence"/>
</dbReference>
<name>A0ABT3AVK0_9CYAN</name>
<dbReference type="InterPro" id="IPR019734">
    <property type="entry name" value="TPR_rpt"/>
</dbReference>
<keyword evidence="1" id="KW-0802">TPR repeat</keyword>
<keyword evidence="3" id="KW-1185">Reference proteome</keyword>
<reference evidence="2 3" key="1">
    <citation type="submission" date="2022-10" db="EMBL/GenBank/DDBJ databases">
        <title>Identification of biosynthetic pathway for the production of the potent trypsin inhibitor radiosumin.</title>
        <authorList>
            <person name="Fewer D.P."/>
            <person name="Delbaje E."/>
            <person name="Ouyang X."/>
            <person name="Agostino P.D."/>
            <person name="Wahlsten M."/>
            <person name="Jokela J."/>
            <person name="Permi P."/>
            <person name="Haapaniemi E."/>
            <person name="Koistinen H."/>
        </authorList>
    </citation>
    <scope>NUCLEOTIDE SEQUENCE [LARGE SCALE GENOMIC DNA]</scope>
    <source>
        <strain evidence="2 3">NIES-515</strain>
    </source>
</reference>
<evidence type="ECO:0000256" key="1">
    <source>
        <dbReference type="PROSITE-ProRule" id="PRU00339"/>
    </source>
</evidence>
<evidence type="ECO:0000313" key="3">
    <source>
        <dbReference type="Proteomes" id="UP001526143"/>
    </source>
</evidence>
<evidence type="ECO:0000313" key="2">
    <source>
        <dbReference type="EMBL" id="MCV3213125.1"/>
    </source>
</evidence>
<accession>A0ABT3AVK0</accession>
<dbReference type="PROSITE" id="PS50005">
    <property type="entry name" value="TPR"/>
    <property type="match status" value="1"/>
</dbReference>
<organism evidence="2 3">
    <name type="scientific">Plectonema radiosum NIES-515</name>
    <dbReference type="NCBI Taxonomy" id="2986073"/>
    <lineage>
        <taxon>Bacteria</taxon>
        <taxon>Bacillati</taxon>
        <taxon>Cyanobacteriota</taxon>
        <taxon>Cyanophyceae</taxon>
        <taxon>Oscillatoriophycideae</taxon>
        <taxon>Oscillatoriales</taxon>
        <taxon>Microcoleaceae</taxon>
        <taxon>Plectonema</taxon>
    </lineage>
</organism>
<protein>
    <submittedName>
        <fullName evidence="2">DUF928 domain-containing protein</fullName>
    </submittedName>
</protein>
<sequence>MFKVKFSYPVAGAVMLTMLQSTGFFDALTKSAPRTSSQAFASQFRGYAPPANRKRIQRTDGVGSRGCPSGSFGSLNLLAPFDHIGLTMSARPTFSWYVSAAGSTPMQFALVEPGVSVPILVKRFQVNKPGIIQLTLPHDTKELTTGKNYRWTVSLVCNSVRPSENIYVRGWISRVPKSDLTGEQMSQTLLERGTFYAQSGIWYDAIAAISKAYLLNPQDPLNAKYLRVLLEQVGLSQVATRQLG</sequence>
<comment type="caution">
    <text evidence="2">The sequence shown here is derived from an EMBL/GenBank/DDBJ whole genome shotgun (WGS) entry which is preliminary data.</text>
</comment>
<dbReference type="InterPro" id="IPR010328">
    <property type="entry name" value="DUF928"/>
</dbReference>
<dbReference type="Pfam" id="PF06051">
    <property type="entry name" value="DUF928"/>
    <property type="match status" value="1"/>
</dbReference>
<gene>
    <name evidence="2" type="ORF">OGM63_06230</name>
</gene>
<dbReference type="RefSeq" id="WP_263744631.1">
    <property type="nucleotide sequence ID" value="NZ_JAOWRF010000093.1"/>
</dbReference>
<dbReference type="EMBL" id="JAOWRF010000093">
    <property type="protein sequence ID" value="MCV3213125.1"/>
    <property type="molecule type" value="Genomic_DNA"/>
</dbReference>